<gene>
    <name evidence="2" type="ORF">CHC_T00007543001</name>
</gene>
<evidence type="ECO:0000256" key="1">
    <source>
        <dbReference type="SAM" id="MobiDB-lite"/>
    </source>
</evidence>
<protein>
    <submittedName>
        <fullName evidence="2">Uncharacterized protein</fullName>
    </submittedName>
</protein>
<dbReference type="EMBL" id="HG002285">
    <property type="protein sequence ID" value="CDF40951.1"/>
    <property type="molecule type" value="Genomic_DNA"/>
</dbReference>
<dbReference type="GeneID" id="17318968"/>
<name>R7QTY2_CHOCR</name>
<accession>R7QTY2</accession>
<dbReference type="Proteomes" id="UP000012073">
    <property type="component" value="Unassembled WGS sequence"/>
</dbReference>
<dbReference type="KEGG" id="ccp:CHC_T00007543001"/>
<dbReference type="AlphaFoldDB" id="R7QTY2"/>
<organism evidence="2 3">
    <name type="scientific">Chondrus crispus</name>
    <name type="common">Carrageen Irish moss</name>
    <name type="synonym">Polymorpha crispa</name>
    <dbReference type="NCBI Taxonomy" id="2769"/>
    <lineage>
        <taxon>Eukaryota</taxon>
        <taxon>Rhodophyta</taxon>
        <taxon>Florideophyceae</taxon>
        <taxon>Rhodymeniophycidae</taxon>
        <taxon>Gigartinales</taxon>
        <taxon>Gigartinaceae</taxon>
        <taxon>Chondrus</taxon>
    </lineage>
</organism>
<keyword evidence="3" id="KW-1185">Reference proteome</keyword>
<feature type="region of interest" description="Disordered" evidence="1">
    <location>
        <begin position="41"/>
        <end position="75"/>
    </location>
</feature>
<dbReference type="RefSeq" id="XP_005711245.1">
    <property type="nucleotide sequence ID" value="XM_005711188.1"/>
</dbReference>
<feature type="compositionally biased region" description="Low complexity" evidence="1">
    <location>
        <begin position="54"/>
        <end position="67"/>
    </location>
</feature>
<evidence type="ECO:0000313" key="3">
    <source>
        <dbReference type="Proteomes" id="UP000012073"/>
    </source>
</evidence>
<proteinExistence type="predicted"/>
<reference evidence="3" key="1">
    <citation type="journal article" date="2013" name="Proc. Natl. Acad. Sci. U.S.A.">
        <title>Genome structure and metabolic features in the red seaweed Chondrus crispus shed light on evolution of the Archaeplastida.</title>
        <authorList>
            <person name="Collen J."/>
            <person name="Porcel B."/>
            <person name="Carre W."/>
            <person name="Ball S.G."/>
            <person name="Chaparro C."/>
            <person name="Tonon T."/>
            <person name="Barbeyron T."/>
            <person name="Michel G."/>
            <person name="Noel B."/>
            <person name="Valentin K."/>
            <person name="Elias M."/>
            <person name="Artiguenave F."/>
            <person name="Arun A."/>
            <person name="Aury J.M."/>
            <person name="Barbosa-Neto J.F."/>
            <person name="Bothwell J.H."/>
            <person name="Bouget F.Y."/>
            <person name="Brillet L."/>
            <person name="Cabello-Hurtado F."/>
            <person name="Capella-Gutierrez S."/>
            <person name="Charrier B."/>
            <person name="Cladiere L."/>
            <person name="Cock J.M."/>
            <person name="Coelho S.M."/>
            <person name="Colleoni C."/>
            <person name="Czjzek M."/>
            <person name="Da Silva C."/>
            <person name="Delage L."/>
            <person name="Denoeud F."/>
            <person name="Deschamps P."/>
            <person name="Dittami S.M."/>
            <person name="Gabaldon T."/>
            <person name="Gachon C.M."/>
            <person name="Groisillier A."/>
            <person name="Herve C."/>
            <person name="Jabbari K."/>
            <person name="Katinka M."/>
            <person name="Kloareg B."/>
            <person name="Kowalczyk N."/>
            <person name="Labadie K."/>
            <person name="Leblanc C."/>
            <person name="Lopez P.J."/>
            <person name="McLachlan D.H."/>
            <person name="Meslet-Cladiere L."/>
            <person name="Moustafa A."/>
            <person name="Nehr Z."/>
            <person name="Nyvall Collen P."/>
            <person name="Panaud O."/>
            <person name="Partensky F."/>
            <person name="Poulain J."/>
            <person name="Rensing S.A."/>
            <person name="Rousvoal S."/>
            <person name="Samson G."/>
            <person name="Symeonidi A."/>
            <person name="Weissenbach J."/>
            <person name="Zambounis A."/>
            <person name="Wincker P."/>
            <person name="Boyen C."/>
        </authorList>
    </citation>
    <scope>NUCLEOTIDE SEQUENCE [LARGE SCALE GENOMIC DNA]</scope>
    <source>
        <strain evidence="3">cv. Stackhouse</strain>
    </source>
</reference>
<evidence type="ECO:0000313" key="2">
    <source>
        <dbReference type="EMBL" id="CDF40951.1"/>
    </source>
</evidence>
<dbReference type="Gramene" id="CDF40951">
    <property type="protein sequence ID" value="CDF40951"/>
    <property type="gene ID" value="CHC_T00007543001"/>
</dbReference>
<sequence>MGSPGHPLQPFFSISAYPPNDSPLLALQHDETANFKSGATATSRFSRVQKPVSRRSSTVSDPSTVTTAQTVQDNP</sequence>